<keyword evidence="1" id="KW-0378">Hydrolase</keyword>
<dbReference type="SUPFAM" id="SSF47090">
    <property type="entry name" value="PGBD-like"/>
    <property type="match status" value="1"/>
</dbReference>
<protein>
    <submittedName>
        <fullName evidence="4">Matrix metalloproteinase-25</fullName>
    </submittedName>
</protein>
<evidence type="ECO:0000313" key="4">
    <source>
        <dbReference type="EMBL" id="KAB1251869.1"/>
    </source>
</evidence>
<gene>
    <name evidence="4" type="ORF">Cadr_000030774</name>
</gene>
<feature type="domain" description="Peptidoglycan binding-like" evidence="3">
    <location>
        <begin position="24"/>
        <end position="76"/>
    </location>
</feature>
<dbReference type="Pfam" id="PF01471">
    <property type="entry name" value="PG_binding_1"/>
    <property type="match status" value="1"/>
</dbReference>
<keyword evidence="5" id="KW-1185">Reference proteome</keyword>
<comment type="caution">
    <text evidence="4">The sequence shown here is derived from an EMBL/GenBank/DDBJ whole genome shotgun (WGS) entry which is preliminary data.</text>
</comment>
<evidence type="ECO:0000256" key="1">
    <source>
        <dbReference type="ARBA" id="ARBA00023049"/>
    </source>
</evidence>
<keyword evidence="2" id="KW-0732">Signal</keyword>
<proteinExistence type="predicted"/>
<evidence type="ECO:0000259" key="3">
    <source>
        <dbReference type="Pfam" id="PF01471"/>
    </source>
</evidence>
<dbReference type="InterPro" id="IPR002477">
    <property type="entry name" value="Peptidoglycan-bd-like"/>
</dbReference>
<organism evidence="4 5">
    <name type="scientific">Camelus dromedarius</name>
    <name type="common">Dromedary</name>
    <name type="synonym">Arabian camel</name>
    <dbReference type="NCBI Taxonomy" id="9838"/>
    <lineage>
        <taxon>Eukaryota</taxon>
        <taxon>Metazoa</taxon>
        <taxon>Chordata</taxon>
        <taxon>Craniata</taxon>
        <taxon>Vertebrata</taxon>
        <taxon>Euteleostomi</taxon>
        <taxon>Mammalia</taxon>
        <taxon>Eutheria</taxon>
        <taxon>Laurasiatheria</taxon>
        <taxon>Artiodactyla</taxon>
        <taxon>Tylopoda</taxon>
        <taxon>Camelidae</taxon>
        <taxon>Camelus</taxon>
    </lineage>
</organism>
<dbReference type="GO" id="GO:0008237">
    <property type="term" value="F:metallopeptidase activity"/>
    <property type="evidence" value="ECO:0007669"/>
    <property type="project" value="UniProtKB-KW"/>
</dbReference>
<sequence>MLRLLALLLPLLLPPPMGAQEPSAQDVSLGVDWLTRYGYLPPPHPAQAQLQSQAKLRDAIKVMQRFAGLPETGLLGK</sequence>
<reference evidence="4 5" key="1">
    <citation type="journal article" date="2019" name="Mol. Ecol. Resour.">
        <title>Improving Illumina assemblies with Hi-C and long reads: an example with the North African dromedary.</title>
        <authorList>
            <person name="Elbers J.P."/>
            <person name="Rogers M.F."/>
            <person name="Perelman P.L."/>
            <person name="Proskuryakova A.A."/>
            <person name="Serdyukova N.A."/>
            <person name="Johnson W.E."/>
            <person name="Horin P."/>
            <person name="Corander J."/>
            <person name="Murphy D."/>
            <person name="Burger P.A."/>
        </authorList>
    </citation>
    <scope>NUCLEOTIDE SEQUENCE [LARGE SCALE GENOMIC DNA]</scope>
    <source>
        <strain evidence="4">Drom800</strain>
        <tissue evidence="4">Blood</tissue>
    </source>
</reference>
<dbReference type="Gene3D" id="1.10.101.10">
    <property type="entry name" value="PGBD-like superfamily/PGBD"/>
    <property type="match status" value="1"/>
</dbReference>
<dbReference type="EMBL" id="JWIN03000071">
    <property type="protein sequence ID" value="KAB1251869.1"/>
    <property type="molecule type" value="Genomic_DNA"/>
</dbReference>
<dbReference type="AlphaFoldDB" id="A0A5N4BZ43"/>
<keyword evidence="1" id="KW-0482">Metalloprotease</keyword>
<dbReference type="InterPro" id="IPR036365">
    <property type="entry name" value="PGBD-like_sf"/>
</dbReference>
<feature type="signal peptide" evidence="2">
    <location>
        <begin position="1"/>
        <end position="19"/>
    </location>
</feature>
<dbReference type="Proteomes" id="UP000299084">
    <property type="component" value="Unassembled WGS sequence"/>
</dbReference>
<evidence type="ECO:0000313" key="5">
    <source>
        <dbReference type="Proteomes" id="UP000299084"/>
    </source>
</evidence>
<accession>A0A5N4BZ43</accession>
<evidence type="ECO:0000256" key="2">
    <source>
        <dbReference type="SAM" id="SignalP"/>
    </source>
</evidence>
<dbReference type="InterPro" id="IPR036366">
    <property type="entry name" value="PGBDSf"/>
</dbReference>
<feature type="chain" id="PRO_5024298345" evidence="2">
    <location>
        <begin position="20"/>
        <end position="77"/>
    </location>
</feature>
<name>A0A5N4BZ43_CAMDR</name>
<keyword evidence="1" id="KW-0645">Protease</keyword>